<reference evidence="11" key="1">
    <citation type="submission" date="2020-04" db="EMBL/GenBank/DDBJ databases">
        <authorList>
            <person name="Alioto T."/>
            <person name="Alioto T."/>
            <person name="Gomez Garrido J."/>
        </authorList>
    </citation>
    <scope>NUCLEOTIDE SEQUENCE</scope>
    <source>
        <strain evidence="11">A484AB</strain>
    </source>
</reference>
<dbReference type="SUPFAM" id="SSF56672">
    <property type="entry name" value="DNA/RNA polymerases"/>
    <property type="match status" value="1"/>
</dbReference>
<evidence type="ECO:0000256" key="2">
    <source>
        <dbReference type="ARBA" id="ARBA00022695"/>
    </source>
</evidence>
<dbReference type="SUPFAM" id="SSF53098">
    <property type="entry name" value="Ribonuclease H-like"/>
    <property type="match status" value="1"/>
</dbReference>
<evidence type="ECO:0000256" key="4">
    <source>
        <dbReference type="ARBA" id="ARBA00022759"/>
    </source>
</evidence>
<keyword evidence="7" id="KW-0694">RNA-binding</keyword>
<dbReference type="FunFam" id="3.30.70.270:FF:000026">
    <property type="entry name" value="Transposon Ty3-G Gag-Pol polyprotein"/>
    <property type="match status" value="1"/>
</dbReference>
<dbReference type="FunFam" id="3.30.420.10:FF:000063">
    <property type="entry name" value="Retrovirus-related Pol polyprotein from transposon 297-like Protein"/>
    <property type="match status" value="1"/>
</dbReference>
<name>A0A6S7LM85_PARCT</name>
<dbReference type="CDD" id="cd01647">
    <property type="entry name" value="RT_LTR"/>
    <property type="match status" value="1"/>
</dbReference>
<dbReference type="GO" id="GO:0008270">
    <property type="term" value="F:zinc ion binding"/>
    <property type="evidence" value="ECO:0007669"/>
    <property type="project" value="InterPro"/>
</dbReference>
<dbReference type="Gene3D" id="1.10.340.70">
    <property type="match status" value="1"/>
</dbReference>
<keyword evidence="8" id="KW-0229">DNA integration</keyword>
<dbReference type="InterPro" id="IPR043128">
    <property type="entry name" value="Rev_trsase/Diguanyl_cyclase"/>
</dbReference>
<dbReference type="GO" id="GO:0015074">
    <property type="term" value="P:DNA integration"/>
    <property type="evidence" value="ECO:0007669"/>
    <property type="project" value="UniProtKB-KW"/>
</dbReference>
<dbReference type="InterPro" id="IPR001969">
    <property type="entry name" value="Aspartic_peptidase_AS"/>
</dbReference>
<dbReference type="Gene3D" id="3.10.10.10">
    <property type="entry name" value="HIV Type 1 Reverse Transcriptase, subunit A, domain 1"/>
    <property type="match status" value="1"/>
</dbReference>
<dbReference type="Proteomes" id="UP001152795">
    <property type="component" value="Unassembled WGS sequence"/>
</dbReference>
<dbReference type="Pfam" id="PF17919">
    <property type="entry name" value="RT_RNaseH_2"/>
    <property type="match status" value="1"/>
</dbReference>
<dbReference type="SUPFAM" id="SSF50630">
    <property type="entry name" value="Acid proteases"/>
    <property type="match status" value="1"/>
</dbReference>
<keyword evidence="5" id="KW-0378">Hydrolase</keyword>
<evidence type="ECO:0000256" key="1">
    <source>
        <dbReference type="ARBA" id="ARBA00022679"/>
    </source>
</evidence>
<keyword evidence="12" id="KW-1185">Reference proteome</keyword>
<evidence type="ECO:0000256" key="8">
    <source>
        <dbReference type="ARBA" id="ARBA00022908"/>
    </source>
</evidence>
<dbReference type="InterPro" id="IPR012337">
    <property type="entry name" value="RNaseH-like_sf"/>
</dbReference>
<dbReference type="GO" id="GO:0003723">
    <property type="term" value="F:RNA binding"/>
    <property type="evidence" value="ECO:0007669"/>
    <property type="project" value="UniProtKB-KW"/>
</dbReference>
<evidence type="ECO:0000313" key="12">
    <source>
        <dbReference type="Proteomes" id="UP001152795"/>
    </source>
</evidence>
<dbReference type="Pfam" id="PF17921">
    <property type="entry name" value="Integrase_H2C2"/>
    <property type="match status" value="1"/>
</dbReference>
<dbReference type="OrthoDB" id="5968803at2759"/>
<evidence type="ECO:0000256" key="10">
    <source>
        <dbReference type="SAM" id="MobiDB-lite"/>
    </source>
</evidence>
<dbReference type="InterPro" id="IPR041588">
    <property type="entry name" value="Integrase_H2C2"/>
</dbReference>
<evidence type="ECO:0000256" key="5">
    <source>
        <dbReference type="ARBA" id="ARBA00022801"/>
    </source>
</evidence>
<dbReference type="PROSITE" id="PS50158">
    <property type="entry name" value="ZF_CCHC"/>
    <property type="match status" value="1"/>
</dbReference>
<feature type="region of interest" description="Disordered" evidence="10">
    <location>
        <begin position="1"/>
        <end position="41"/>
    </location>
</feature>
<dbReference type="GO" id="GO:0004519">
    <property type="term" value="F:endonuclease activity"/>
    <property type="evidence" value="ECO:0007669"/>
    <property type="project" value="UniProtKB-KW"/>
</dbReference>
<dbReference type="PROSITE" id="PS00141">
    <property type="entry name" value="ASP_PROTEASE"/>
    <property type="match status" value="1"/>
</dbReference>
<dbReference type="InterPro" id="IPR001878">
    <property type="entry name" value="Znf_CCHC"/>
</dbReference>
<dbReference type="GO" id="GO:0006508">
    <property type="term" value="P:proteolysis"/>
    <property type="evidence" value="ECO:0007669"/>
    <property type="project" value="InterPro"/>
</dbReference>
<dbReference type="InterPro" id="IPR000477">
    <property type="entry name" value="RT_dom"/>
</dbReference>
<dbReference type="Gene3D" id="3.30.70.270">
    <property type="match status" value="2"/>
</dbReference>
<dbReference type="InterPro" id="IPR041577">
    <property type="entry name" value="RT_RNaseH_2"/>
</dbReference>
<dbReference type="PROSITE" id="PS50994">
    <property type="entry name" value="INTEGRASE"/>
    <property type="match status" value="1"/>
</dbReference>
<dbReference type="Pfam" id="PF00078">
    <property type="entry name" value="RVT_1"/>
    <property type="match status" value="1"/>
</dbReference>
<dbReference type="Gene3D" id="3.30.420.10">
    <property type="entry name" value="Ribonuclease H-like superfamily/Ribonuclease H"/>
    <property type="match status" value="1"/>
</dbReference>
<comment type="caution">
    <text evidence="11">The sequence shown here is derived from an EMBL/GenBank/DDBJ whole genome shotgun (WGS) entry which is preliminary data.</text>
</comment>
<keyword evidence="2" id="KW-0548">Nucleotidyltransferase</keyword>
<evidence type="ECO:0000256" key="3">
    <source>
        <dbReference type="ARBA" id="ARBA00022722"/>
    </source>
</evidence>
<dbReference type="InterPro" id="IPR050951">
    <property type="entry name" value="Retrovirus_Pol_polyprotein"/>
</dbReference>
<dbReference type="InterPro" id="IPR036397">
    <property type="entry name" value="RNaseH_sf"/>
</dbReference>
<sequence length="1324" mass="150964">MSDDESATSSGKDQPASKQPNPTTQSFNAPKSGLPPFPPFDPITDSATVSQRWKKWIRRFENLLISLREFDSTIRRGLLLTYVGEATNDIFDILPDTGTTYESAVDSLTQYFTPRGNKDVAIFEFRELTQETNETLTAYYRRLKTKATDCEFANEDEEIKIQIIHKTRDPRLRKKALRESMDLKALLAHGTSLEITDQQAQRLENANTDLNALERNRQPPASQPRGAFNRRRKPPPDGKKTCRNCGGAFPHKDGMQNCPARGKSCHNCGKLGHFAKLCKSSSKSVKHITPLKTPDDRHLQDSDDDNCFTLKSTPNKSPETQIKIGHTPVKVLIDSGASVNIIHTEIFERIKSENNHIKLAKTNAKIRAYGTDSPIDLSGEFHTTIKSTHGQSIDATFYVTTAKSQCILGCESSTALGLITLNINNIAQHEDPVIAKLLKQHEKPFKGTGNLKGVEVKLEIDKSIPPVAQSSRRIPHNMRKKVNEKLREMRDDGIIEKVEGATPWLSPLIAIPKKTGDVRLVLDMRVPNTALIRRRVQIPTVDEILRQMEGAKVFTEVDLSQGYLQLTLAEESRYITAFTTPDEGPHRFKRLIMGASPSGEYFHEIIHELIKGIPRCANISDNIWLWSDDRQSHYKQLERLLTKLESSGLTLKLPKCSFSVPEINVFGHIVSGNGIQPDKAKIEAVNNALPPKSASEVRSFLGLTNYCSRYIPNYSSITYPLRQLTKADAKFRWRDEHEKAFITLKQALTSAPVLAHYSLEAKTRVVVDASPWAVGAVLLQEQQDSFYRPVAYGRRSLSETEQKYAQIEKESLAIVFGCEHFHMYLYGRDFELETDHRPLEHIYKPKPNNASKSTPARIERWRLRLQEYDFKVVYRPGPKNLADPLSRLPKQSPTNTRSNMEACADRYVHYLSQYLAPRAMSIKEIQQASINDPELAQIRTCLQTNQLYKIPPPYQSVVDELCVTNQNILLRGNRIVLPADLRQKAISLAHEDHAGITKCKQRIRAKLWWPQMDKHVKAHVKCCHPCQLVAQPPRPEPMRPTELPKEPWTELAIDICGPFPTGEYIVVLTDYYSRWPKAKTLKTVISATILKWLNSIFAQHGYPTVLKSDNASYFTSTQFKTTLQSWGVQHKTVTEYWPQANGQVERFNEVIKKHVLTAQAEQKDCRESLPNLLLHYRTTPHRITGQTPAKLLMKRELRTKIPAISTVDQPTDWHEEVRRKDDNEKSKAKAYTDKKRHAAERKLIVGDKVLVKQKRKNKYSTKFCKDPMTITKINGTQIVLTDLHGKQHRRNVLFSCQEILDHIRTEQRRRRGFRCRIPTTTKHH</sequence>
<protein>
    <submittedName>
        <fullName evidence="11">Transposon Tf2-9 poly</fullName>
    </submittedName>
</protein>
<dbReference type="InterPro" id="IPR021109">
    <property type="entry name" value="Peptidase_aspartic_dom_sf"/>
</dbReference>
<dbReference type="InterPro" id="IPR043502">
    <property type="entry name" value="DNA/RNA_pol_sf"/>
</dbReference>
<keyword evidence="4" id="KW-0255">Endonuclease</keyword>
<dbReference type="Pfam" id="PF00665">
    <property type="entry name" value="rve"/>
    <property type="match status" value="1"/>
</dbReference>
<dbReference type="GO" id="GO:0004190">
    <property type="term" value="F:aspartic-type endopeptidase activity"/>
    <property type="evidence" value="ECO:0007669"/>
    <property type="project" value="InterPro"/>
</dbReference>
<dbReference type="EMBL" id="CACRXK020024406">
    <property type="protein sequence ID" value="CAB4038622.1"/>
    <property type="molecule type" value="Genomic_DNA"/>
</dbReference>
<accession>A0A6S7LM85</accession>
<organism evidence="11 12">
    <name type="scientific">Paramuricea clavata</name>
    <name type="common">Red gorgonian</name>
    <name type="synonym">Violescent sea-whip</name>
    <dbReference type="NCBI Taxonomy" id="317549"/>
    <lineage>
        <taxon>Eukaryota</taxon>
        <taxon>Metazoa</taxon>
        <taxon>Cnidaria</taxon>
        <taxon>Anthozoa</taxon>
        <taxon>Octocorallia</taxon>
        <taxon>Malacalcyonacea</taxon>
        <taxon>Plexauridae</taxon>
        <taxon>Paramuricea</taxon>
    </lineage>
</organism>
<evidence type="ECO:0000256" key="9">
    <source>
        <dbReference type="ARBA" id="ARBA00022918"/>
    </source>
</evidence>
<dbReference type="Gene3D" id="2.40.70.10">
    <property type="entry name" value="Acid Proteases"/>
    <property type="match status" value="1"/>
</dbReference>
<dbReference type="InterPro" id="IPR001584">
    <property type="entry name" value="Integrase_cat-core"/>
</dbReference>
<dbReference type="CDD" id="cd09274">
    <property type="entry name" value="RNase_HI_RT_Ty3"/>
    <property type="match status" value="1"/>
</dbReference>
<feature type="region of interest" description="Disordered" evidence="10">
    <location>
        <begin position="210"/>
        <end position="241"/>
    </location>
</feature>
<keyword evidence="6" id="KW-0460">Magnesium</keyword>
<dbReference type="PANTHER" id="PTHR37984:SF11">
    <property type="entry name" value="INTEGRASE CATALYTIC DOMAIN-CONTAINING PROTEIN"/>
    <property type="match status" value="1"/>
</dbReference>
<dbReference type="SMART" id="SM00343">
    <property type="entry name" value="ZnF_C2HC"/>
    <property type="match status" value="1"/>
</dbReference>
<evidence type="ECO:0000256" key="6">
    <source>
        <dbReference type="ARBA" id="ARBA00022842"/>
    </source>
</evidence>
<gene>
    <name evidence="11" type="ORF">PACLA_8A072687</name>
</gene>
<dbReference type="FunFam" id="3.10.20.370:FF:000001">
    <property type="entry name" value="Retrovirus-related Pol polyprotein from transposon 17.6-like protein"/>
    <property type="match status" value="1"/>
</dbReference>
<dbReference type="GO" id="GO:0003964">
    <property type="term" value="F:RNA-directed DNA polymerase activity"/>
    <property type="evidence" value="ECO:0007669"/>
    <property type="project" value="UniProtKB-KW"/>
</dbReference>
<evidence type="ECO:0000313" key="11">
    <source>
        <dbReference type="EMBL" id="CAB4038622.1"/>
    </source>
</evidence>
<keyword evidence="3" id="KW-0540">Nuclease</keyword>
<keyword evidence="1" id="KW-0808">Transferase</keyword>
<proteinExistence type="predicted"/>
<dbReference type="PANTHER" id="PTHR37984">
    <property type="entry name" value="PROTEIN CBG26694"/>
    <property type="match status" value="1"/>
</dbReference>
<feature type="compositionally biased region" description="Polar residues" evidence="10">
    <location>
        <begin position="7"/>
        <end position="29"/>
    </location>
</feature>
<dbReference type="CDD" id="cd00303">
    <property type="entry name" value="retropepsin_like"/>
    <property type="match status" value="1"/>
</dbReference>
<keyword evidence="9" id="KW-0695">RNA-directed DNA polymerase</keyword>
<evidence type="ECO:0000256" key="7">
    <source>
        <dbReference type="ARBA" id="ARBA00022884"/>
    </source>
</evidence>
<dbReference type="FunFam" id="1.10.340.70:FF:000004">
    <property type="entry name" value="Retrovirus-related Pol polyprotein from transposon 297-like Protein"/>
    <property type="match status" value="1"/>
</dbReference>